<name>A0ABQ6YU45_9NOCA</name>
<evidence type="ECO:0000313" key="3">
    <source>
        <dbReference type="Proteomes" id="UP000798951"/>
    </source>
</evidence>
<evidence type="ECO:0000313" key="2">
    <source>
        <dbReference type="EMBL" id="KAF0849216.1"/>
    </source>
</evidence>
<proteinExistence type="predicted"/>
<accession>A0ABQ6YU45</accession>
<protein>
    <submittedName>
        <fullName evidence="2">Uncharacterized protein</fullName>
    </submittedName>
</protein>
<gene>
    <name evidence="2" type="ORF">FNL39_101653</name>
</gene>
<dbReference type="Proteomes" id="UP000798951">
    <property type="component" value="Unassembled WGS sequence"/>
</dbReference>
<feature type="compositionally biased region" description="Pro residues" evidence="1">
    <location>
        <begin position="237"/>
        <end position="253"/>
    </location>
</feature>
<evidence type="ECO:0000256" key="1">
    <source>
        <dbReference type="SAM" id="MobiDB-lite"/>
    </source>
</evidence>
<dbReference type="EMBL" id="VMSD01000001">
    <property type="protein sequence ID" value="KAF0849216.1"/>
    <property type="molecule type" value="Genomic_DNA"/>
</dbReference>
<feature type="compositionally biased region" description="Basic residues" evidence="1">
    <location>
        <begin position="211"/>
        <end position="220"/>
    </location>
</feature>
<reference evidence="2 3" key="1">
    <citation type="submission" date="2019-07" db="EMBL/GenBank/DDBJ databases">
        <title>Genomic Encyclopedia of Type Strains, Phase IV (KMG-IV): sequencing the most valuable type-strain genomes for metagenomic binning, comparative biology and taxonomic classification.</title>
        <authorList>
            <person name="Goeker M."/>
        </authorList>
    </citation>
    <scope>NUCLEOTIDE SEQUENCE [LARGE SCALE GENOMIC DNA]</scope>
    <source>
        <strain evidence="2 3">DSM 44831</strain>
    </source>
</reference>
<feature type="compositionally biased region" description="Basic residues" evidence="1">
    <location>
        <begin position="183"/>
        <end position="198"/>
    </location>
</feature>
<organism evidence="2 3">
    <name type="scientific">Nocardia caishijiensis</name>
    <dbReference type="NCBI Taxonomy" id="184756"/>
    <lineage>
        <taxon>Bacteria</taxon>
        <taxon>Bacillati</taxon>
        <taxon>Actinomycetota</taxon>
        <taxon>Actinomycetes</taxon>
        <taxon>Mycobacteriales</taxon>
        <taxon>Nocardiaceae</taxon>
        <taxon>Nocardia</taxon>
    </lineage>
</organism>
<sequence length="253" mass="29315">MPGAGRRRLRLLVQGIRLRVWGIHLPVGIHLRLAGMRALPARPQSVIRRGRPGIRLRVRGTRGQPARPRLVIRRLRVIRLVRAAIRPARRETRPTQVARPARLATRPVLVAAPPARPAIPQVVRRRRKVLLLKGVRSATPAQRRPPRWRSRTPPNPLHRATALRPTRTMLPPHHRTQTPVRTQRAHRPTHRRRSRIRLPRIPLRPSPVRTPPHRIRRRQARTITRPPGPTPTRTHRTPPPLRTPPPHPWTCHR</sequence>
<feature type="region of interest" description="Disordered" evidence="1">
    <location>
        <begin position="137"/>
        <end position="253"/>
    </location>
</feature>
<comment type="caution">
    <text evidence="2">The sequence shown here is derived from an EMBL/GenBank/DDBJ whole genome shotgun (WGS) entry which is preliminary data.</text>
</comment>
<keyword evidence="3" id="KW-1185">Reference proteome</keyword>